<evidence type="ECO:0000313" key="2">
    <source>
        <dbReference type="EMBL" id="MCO1656278.1"/>
    </source>
</evidence>
<organism evidence="2 3">
    <name type="scientific">Pseudonocardia humida</name>
    <dbReference type="NCBI Taxonomy" id="2800819"/>
    <lineage>
        <taxon>Bacteria</taxon>
        <taxon>Bacillati</taxon>
        <taxon>Actinomycetota</taxon>
        <taxon>Actinomycetes</taxon>
        <taxon>Pseudonocardiales</taxon>
        <taxon>Pseudonocardiaceae</taxon>
        <taxon>Pseudonocardia</taxon>
    </lineage>
</organism>
<feature type="compositionally biased region" description="Pro residues" evidence="1">
    <location>
        <begin position="125"/>
        <end position="140"/>
    </location>
</feature>
<comment type="caution">
    <text evidence="2">The sequence shown here is derived from an EMBL/GenBank/DDBJ whole genome shotgun (WGS) entry which is preliminary data.</text>
</comment>
<protein>
    <submittedName>
        <fullName evidence="2">Collagen-like protein</fullName>
    </submittedName>
</protein>
<evidence type="ECO:0000313" key="3">
    <source>
        <dbReference type="Proteomes" id="UP001165283"/>
    </source>
</evidence>
<accession>A0ABT0ZZU2</accession>
<gene>
    <name evidence="2" type="ORF">KDL28_14555</name>
</gene>
<dbReference type="PANTHER" id="PTHR24637:SF423">
    <property type="entry name" value="NEMATODE CUTICLE COLLAGEN N-TERMINAL DOMAIN-CONTAINING PROTEIN"/>
    <property type="match status" value="1"/>
</dbReference>
<dbReference type="RefSeq" id="WP_252438857.1">
    <property type="nucleotide sequence ID" value="NZ_JAGSOV010000034.1"/>
</dbReference>
<keyword evidence="3" id="KW-1185">Reference proteome</keyword>
<dbReference type="EMBL" id="JAGSOV010000034">
    <property type="protein sequence ID" value="MCO1656278.1"/>
    <property type="molecule type" value="Genomic_DNA"/>
</dbReference>
<dbReference type="Gene3D" id="1.20.5.320">
    <property type="entry name" value="6-Phosphogluconate Dehydrogenase, domain 3"/>
    <property type="match status" value="1"/>
</dbReference>
<feature type="compositionally biased region" description="Low complexity" evidence="1">
    <location>
        <begin position="110"/>
        <end position="124"/>
    </location>
</feature>
<sequence>MAQSSGPQVGKKNNGGARPDNGQAVLADNGSKGATGPVGDQGVKGERGPAGPAGERGEKGPVGPTGEQGARGEQGATGPRGEQGPRGATGEPGEKGPRGLPGEQGPRGDAGPQGPQGERGQAGPAGPPGVPGVQGPPGPSGPAWTPREPAELVRGVFRAAADITPRTVLDPRAGYRYLVSLTAQVVRLQSGLLLHAVNRAESVADDSEGSPVRSIA</sequence>
<proteinExistence type="predicted"/>
<evidence type="ECO:0000256" key="1">
    <source>
        <dbReference type="SAM" id="MobiDB-lite"/>
    </source>
</evidence>
<name>A0ABT0ZZU2_9PSEU</name>
<dbReference type="Proteomes" id="UP001165283">
    <property type="component" value="Unassembled WGS sequence"/>
</dbReference>
<feature type="region of interest" description="Disordered" evidence="1">
    <location>
        <begin position="1"/>
        <end position="147"/>
    </location>
</feature>
<dbReference type="PANTHER" id="PTHR24637">
    <property type="entry name" value="COLLAGEN"/>
    <property type="match status" value="1"/>
</dbReference>
<reference evidence="2" key="1">
    <citation type="submission" date="2021-04" db="EMBL/GenBank/DDBJ databases">
        <title>Pseudonocardia sp. nov., isolated from sandy soil of mangrove forest.</title>
        <authorList>
            <person name="Zan Z."/>
            <person name="Huang R."/>
            <person name="Liu W."/>
        </authorList>
    </citation>
    <scope>NUCLEOTIDE SEQUENCE</scope>
    <source>
        <strain evidence="2">S2-4</strain>
    </source>
</reference>